<dbReference type="Pfam" id="PF14771">
    <property type="entry name" value="DUF4476"/>
    <property type="match status" value="1"/>
</dbReference>
<protein>
    <recommendedName>
        <fullName evidence="3">DUF4476 domain-containing protein</fullName>
    </recommendedName>
</protein>
<proteinExistence type="predicted"/>
<reference evidence="5" key="1">
    <citation type="journal article" date="2019" name="Int. J. Syst. Evol. Microbiol.">
        <title>The Global Catalogue of Microorganisms (GCM) 10K type strain sequencing project: providing services to taxonomists for standard genome sequencing and annotation.</title>
        <authorList>
            <consortium name="The Broad Institute Genomics Platform"/>
            <consortium name="The Broad Institute Genome Sequencing Center for Infectious Disease"/>
            <person name="Wu L."/>
            <person name="Ma J."/>
        </authorList>
    </citation>
    <scope>NUCLEOTIDE SEQUENCE [LARGE SCALE GENOMIC DNA]</scope>
    <source>
        <strain evidence="5">JCM 17664</strain>
    </source>
</reference>
<evidence type="ECO:0000313" key="5">
    <source>
        <dbReference type="Proteomes" id="UP001501207"/>
    </source>
</evidence>
<evidence type="ECO:0000256" key="2">
    <source>
        <dbReference type="SAM" id="SignalP"/>
    </source>
</evidence>
<sequence>MRKLKWGILLACAVAAALPAGAQSAKKSFVYIQNEEGMPFYVKVKDKLLSASSAGYIIIPGLQPGTNSLVIGFPKNEYPEARFSIRIGGSQDQGFLLKKQGKHFVLYDMQDFSMIAPAKPGGAAAEDPALAASEQQPAAPAPADSGGDQQLPVDTPPAVAAAPAAQPPAGDSAPADSAPANAAPADSAPIAAAPPKEDPFGNMLNAVTGGGDTPAAPAPAAPAPAASAPAATAPDESGNTTAAADTGSDAAPQAPPATGETPDLTEAGTDTSLSEPSKAERRRERRERKRQQKNEPDFITFQPGVDGSTAVEAAAAGTVAGAAAGGEPAPEVAEESGRRSGKERRRERAAAREAAMDADTTSMSAYSSLPGRNHLQVKPLLKGADSDLPYSNGVTGEMPGRNTPAEAPGMASARCAEAVTESVYEKTRKKMAGQSSAERMLKIARRAFGGGCYTSAQIQNLAYLFMDNASRYNFLELAYAHAYDPSNFSALGQVLTDDYYKNRFQALVKQ</sequence>
<comment type="caution">
    <text evidence="4">The sequence shown here is derived from an EMBL/GenBank/DDBJ whole genome shotgun (WGS) entry which is preliminary data.</text>
</comment>
<feature type="signal peptide" evidence="2">
    <location>
        <begin position="1"/>
        <end position="22"/>
    </location>
</feature>
<dbReference type="RefSeq" id="WP_344978755.1">
    <property type="nucleotide sequence ID" value="NZ_BAABFN010000004.1"/>
</dbReference>
<gene>
    <name evidence="4" type="ORF">GCM10023143_19850</name>
</gene>
<evidence type="ECO:0000313" key="4">
    <source>
        <dbReference type="EMBL" id="GAA4310982.1"/>
    </source>
</evidence>
<accession>A0ABP8FUJ5</accession>
<feature type="domain" description="DUF4476" evidence="3">
    <location>
        <begin position="426"/>
        <end position="507"/>
    </location>
</feature>
<feature type="region of interest" description="Disordered" evidence="1">
    <location>
        <begin position="118"/>
        <end position="305"/>
    </location>
</feature>
<keyword evidence="5" id="KW-1185">Reference proteome</keyword>
<feature type="compositionally biased region" description="Basic and acidic residues" evidence="1">
    <location>
        <begin position="335"/>
        <end position="355"/>
    </location>
</feature>
<feature type="chain" id="PRO_5046850665" description="DUF4476 domain-containing protein" evidence="2">
    <location>
        <begin position="23"/>
        <end position="510"/>
    </location>
</feature>
<organism evidence="4 5">
    <name type="scientific">Compostibacter hankyongensis</name>
    <dbReference type="NCBI Taxonomy" id="1007089"/>
    <lineage>
        <taxon>Bacteria</taxon>
        <taxon>Pseudomonadati</taxon>
        <taxon>Bacteroidota</taxon>
        <taxon>Chitinophagia</taxon>
        <taxon>Chitinophagales</taxon>
        <taxon>Chitinophagaceae</taxon>
        <taxon>Compostibacter</taxon>
    </lineage>
</organism>
<dbReference type="EMBL" id="BAABFN010000004">
    <property type="protein sequence ID" value="GAA4310982.1"/>
    <property type="molecule type" value="Genomic_DNA"/>
</dbReference>
<name>A0ABP8FUJ5_9BACT</name>
<dbReference type="Proteomes" id="UP001501207">
    <property type="component" value="Unassembled WGS sequence"/>
</dbReference>
<feature type="compositionally biased region" description="Low complexity" evidence="1">
    <location>
        <begin position="156"/>
        <end position="194"/>
    </location>
</feature>
<feature type="compositionally biased region" description="Low complexity" evidence="1">
    <location>
        <begin position="319"/>
        <end position="331"/>
    </location>
</feature>
<keyword evidence="2" id="KW-0732">Signal</keyword>
<feature type="region of interest" description="Disordered" evidence="1">
    <location>
        <begin position="319"/>
        <end position="370"/>
    </location>
</feature>
<feature type="compositionally biased region" description="Low complexity" evidence="1">
    <location>
        <begin position="223"/>
        <end position="251"/>
    </location>
</feature>
<evidence type="ECO:0000256" key="1">
    <source>
        <dbReference type="SAM" id="MobiDB-lite"/>
    </source>
</evidence>
<dbReference type="InterPro" id="IPR028011">
    <property type="entry name" value="DUF4476"/>
</dbReference>
<feature type="compositionally biased region" description="Low complexity" evidence="1">
    <location>
        <begin position="123"/>
        <end position="143"/>
    </location>
</feature>
<evidence type="ECO:0000259" key="3">
    <source>
        <dbReference type="Pfam" id="PF14771"/>
    </source>
</evidence>